<dbReference type="NCBIfam" id="NF003994">
    <property type="entry name" value="PRK05472.2-3"/>
    <property type="match status" value="1"/>
</dbReference>
<protein>
    <recommendedName>
        <fullName evidence="6">Redox-sensing transcriptional repressor Rex</fullName>
    </recommendedName>
</protein>
<dbReference type="Proteomes" id="UP000235731">
    <property type="component" value="Unassembled WGS sequence"/>
</dbReference>
<evidence type="ECO:0000256" key="3">
    <source>
        <dbReference type="ARBA" id="ARBA00023015"/>
    </source>
</evidence>
<keyword evidence="5 6" id="KW-0804">Transcription</keyword>
<dbReference type="PANTHER" id="PTHR35786">
    <property type="entry name" value="REDOX-SENSING TRANSCRIPTIONAL REPRESSOR REX"/>
    <property type="match status" value="1"/>
</dbReference>
<keyword evidence="4 6" id="KW-0238">DNA-binding</keyword>
<feature type="DNA-binding region" description="H-T-H motif" evidence="6">
    <location>
        <begin position="17"/>
        <end position="56"/>
    </location>
</feature>
<dbReference type="InterPro" id="IPR036388">
    <property type="entry name" value="WH-like_DNA-bd_sf"/>
</dbReference>
<dbReference type="InterPro" id="IPR036390">
    <property type="entry name" value="WH_DNA-bd_sf"/>
</dbReference>
<evidence type="ECO:0000259" key="8">
    <source>
        <dbReference type="Pfam" id="PF06971"/>
    </source>
</evidence>
<dbReference type="SUPFAM" id="SSF51735">
    <property type="entry name" value="NAD(P)-binding Rossmann-fold domains"/>
    <property type="match status" value="1"/>
</dbReference>
<dbReference type="SUPFAM" id="SSF46785">
    <property type="entry name" value="Winged helix' DNA-binding domain"/>
    <property type="match status" value="1"/>
</dbReference>
<comment type="subunit">
    <text evidence="6">Homodimer.</text>
</comment>
<dbReference type="GO" id="GO:0005737">
    <property type="term" value="C:cytoplasm"/>
    <property type="evidence" value="ECO:0007669"/>
    <property type="project" value="UniProtKB-SubCell"/>
</dbReference>
<evidence type="ECO:0000313" key="10">
    <source>
        <dbReference type="Proteomes" id="UP000235731"/>
    </source>
</evidence>
<gene>
    <name evidence="6" type="primary">rex</name>
    <name evidence="9" type="ORF">C0197_04995</name>
</gene>
<dbReference type="Gene3D" id="3.40.50.720">
    <property type="entry name" value="NAD(P)-binding Rossmann-like Domain"/>
    <property type="match status" value="1"/>
</dbReference>
<dbReference type="HAMAP" id="MF_01131">
    <property type="entry name" value="Rex"/>
    <property type="match status" value="1"/>
</dbReference>
<evidence type="ECO:0000256" key="2">
    <source>
        <dbReference type="ARBA" id="ARBA00022491"/>
    </source>
</evidence>
<dbReference type="EMBL" id="PNIE01000069">
    <property type="protein sequence ID" value="PMP62124.1"/>
    <property type="molecule type" value="Genomic_DNA"/>
</dbReference>
<dbReference type="NCBIfam" id="NF003996">
    <property type="entry name" value="PRK05472.2-5"/>
    <property type="match status" value="1"/>
</dbReference>
<name>A0A2N7PIS2_9BACT</name>
<dbReference type="GO" id="GO:0003700">
    <property type="term" value="F:DNA-binding transcription factor activity"/>
    <property type="evidence" value="ECO:0007669"/>
    <property type="project" value="UniProtKB-UniRule"/>
</dbReference>
<dbReference type="GO" id="GO:0003677">
    <property type="term" value="F:DNA binding"/>
    <property type="evidence" value="ECO:0007669"/>
    <property type="project" value="UniProtKB-UniRule"/>
</dbReference>
<dbReference type="Gene3D" id="1.10.10.10">
    <property type="entry name" value="Winged helix-like DNA-binding domain superfamily/Winged helix DNA-binding domain"/>
    <property type="match status" value="1"/>
</dbReference>
<dbReference type="PANTHER" id="PTHR35786:SF1">
    <property type="entry name" value="REDOX-SENSING TRANSCRIPTIONAL REPRESSOR REX 1"/>
    <property type="match status" value="1"/>
</dbReference>
<dbReference type="InterPro" id="IPR009718">
    <property type="entry name" value="Rex_DNA-bd_C_dom"/>
</dbReference>
<comment type="caution">
    <text evidence="6">Lacks conserved residue(s) required for the propagation of feature annotation.</text>
</comment>
<dbReference type="NCBIfam" id="NF003995">
    <property type="entry name" value="PRK05472.2-4"/>
    <property type="match status" value="1"/>
</dbReference>
<evidence type="ECO:0000256" key="6">
    <source>
        <dbReference type="HAMAP-Rule" id="MF_01131"/>
    </source>
</evidence>
<evidence type="ECO:0000256" key="4">
    <source>
        <dbReference type="ARBA" id="ARBA00023125"/>
    </source>
</evidence>
<dbReference type="Pfam" id="PF06971">
    <property type="entry name" value="Put_DNA-bind_N"/>
    <property type="match status" value="1"/>
</dbReference>
<dbReference type="GO" id="GO:0045892">
    <property type="term" value="P:negative regulation of DNA-templated transcription"/>
    <property type="evidence" value="ECO:0007669"/>
    <property type="project" value="InterPro"/>
</dbReference>
<comment type="function">
    <text evidence="6">Modulates transcription in response to changes in cellular NADH/NAD(+) redox state.</text>
</comment>
<dbReference type="GO" id="GO:0051775">
    <property type="term" value="P:response to redox state"/>
    <property type="evidence" value="ECO:0007669"/>
    <property type="project" value="InterPro"/>
</dbReference>
<comment type="similarity">
    <text evidence="6">Belongs to the transcriptional regulatory Rex family.</text>
</comment>
<keyword evidence="2 6" id="KW-0678">Repressor</keyword>
<evidence type="ECO:0000256" key="1">
    <source>
        <dbReference type="ARBA" id="ARBA00022490"/>
    </source>
</evidence>
<dbReference type="InterPro" id="IPR003781">
    <property type="entry name" value="CoA-bd"/>
</dbReference>
<dbReference type="InterPro" id="IPR036291">
    <property type="entry name" value="NAD(P)-bd_dom_sf"/>
</dbReference>
<reference evidence="9 10" key="1">
    <citation type="submission" date="2018-01" db="EMBL/GenBank/DDBJ databases">
        <title>Metagenomic assembled genomes from two thermal pools in the Uzon Caldera, Kamchatka, Russia.</title>
        <authorList>
            <person name="Wilkins L."/>
            <person name="Ettinger C."/>
        </authorList>
    </citation>
    <scope>NUCLEOTIDE SEQUENCE [LARGE SCALE GENOMIC DNA]</scope>
    <source>
        <strain evidence="9">ZAV-15</strain>
    </source>
</reference>
<keyword evidence="1 6" id="KW-0963">Cytoplasm</keyword>
<keyword evidence="6" id="KW-0520">NAD</keyword>
<comment type="subcellular location">
    <subcellularLocation>
        <location evidence="6">Cytoplasm</location>
    </subcellularLocation>
</comment>
<sequence>MAKLKDLPENTLNRLVIYLKVLDNLDKRKVDFISSEELALRCGVNSAQLRKDLSFVGNLGTKGVGYSVKTLKYHLKKFLGRDREWNLVLGGLSPLGEYLLTSKSLQKDGFYFMAGFDIKEENIGKIVNGISVYSLEQLSYVVKAINVDIAVITCEEQPEVYYEAFVKHNIKAILNLSPLPFFSESKEIQIENFSFTMALTKLSYFLKNFK</sequence>
<dbReference type="AlphaFoldDB" id="A0A2N7PIS2"/>
<evidence type="ECO:0000256" key="5">
    <source>
        <dbReference type="ARBA" id="ARBA00023163"/>
    </source>
</evidence>
<feature type="domain" description="Rex DNA-binding C-terminal" evidence="8">
    <location>
        <begin position="7"/>
        <end position="54"/>
    </location>
</feature>
<evidence type="ECO:0000259" key="7">
    <source>
        <dbReference type="Pfam" id="PF02629"/>
    </source>
</evidence>
<keyword evidence="3 6" id="KW-0805">Transcription regulation</keyword>
<accession>A0A2N7PIS2</accession>
<organism evidence="9 10">
    <name type="scientific">Caldimicrobium thiodismutans</name>
    <dbReference type="NCBI Taxonomy" id="1653476"/>
    <lineage>
        <taxon>Bacteria</taxon>
        <taxon>Pseudomonadati</taxon>
        <taxon>Thermodesulfobacteriota</taxon>
        <taxon>Thermodesulfobacteria</taxon>
        <taxon>Thermodesulfobacteriales</taxon>
        <taxon>Thermodesulfobacteriaceae</taxon>
        <taxon>Caldimicrobium</taxon>
    </lineage>
</organism>
<dbReference type="Pfam" id="PF02629">
    <property type="entry name" value="CoA_binding"/>
    <property type="match status" value="1"/>
</dbReference>
<dbReference type="InterPro" id="IPR022876">
    <property type="entry name" value="Tscrpt_rep_Rex"/>
</dbReference>
<feature type="domain" description="CoA-binding" evidence="7">
    <location>
        <begin position="83"/>
        <end position="178"/>
    </location>
</feature>
<comment type="caution">
    <text evidence="9">The sequence shown here is derived from an EMBL/GenBank/DDBJ whole genome shotgun (WGS) entry which is preliminary data.</text>
</comment>
<evidence type="ECO:0000313" key="9">
    <source>
        <dbReference type="EMBL" id="PMP62124.1"/>
    </source>
</evidence>
<proteinExistence type="inferred from homology"/>